<dbReference type="EMBL" id="LR796503">
    <property type="protein sequence ID" value="CAB4148680.1"/>
    <property type="molecule type" value="Genomic_DNA"/>
</dbReference>
<evidence type="ECO:0000313" key="1">
    <source>
        <dbReference type="EMBL" id="CAB4148680.1"/>
    </source>
</evidence>
<reference evidence="1" key="1">
    <citation type="submission" date="2020-04" db="EMBL/GenBank/DDBJ databases">
        <authorList>
            <person name="Chiriac C."/>
            <person name="Salcher M."/>
            <person name="Ghai R."/>
            <person name="Kavagutti S V."/>
        </authorList>
    </citation>
    <scope>NUCLEOTIDE SEQUENCE</scope>
</reference>
<protein>
    <submittedName>
        <fullName evidence="1">Uncharacterized protein</fullName>
    </submittedName>
</protein>
<name>A0A6J5MUR5_9CAUD</name>
<organism evidence="1">
    <name type="scientific">uncultured Caudovirales phage</name>
    <dbReference type="NCBI Taxonomy" id="2100421"/>
    <lineage>
        <taxon>Viruses</taxon>
        <taxon>Duplodnaviria</taxon>
        <taxon>Heunggongvirae</taxon>
        <taxon>Uroviricota</taxon>
        <taxon>Caudoviricetes</taxon>
        <taxon>Peduoviridae</taxon>
        <taxon>Maltschvirus</taxon>
        <taxon>Maltschvirus maltsch</taxon>
    </lineage>
</organism>
<accession>A0A6J5MUR5</accession>
<sequence>MKIVHTLNLKKIDVNAIDFERLTESQMQFKGQNWERQVERFDQELDFNHEYIFWVENYASLILATHYLDSVNHPYAISYDSAVEMWCFTTDYASTWND</sequence>
<gene>
    <name evidence="1" type="ORF">UFOVP537_18</name>
</gene>
<proteinExistence type="predicted"/>